<feature type="domain" description="DUF5869" evidence="1">
    <location>
        <begin position="3"/>
        <end position="131"/>
    </location>
</feature>
<protein>
    <recommendedName>
        <fullName evidence="1">DUF5869 domain-containing protein</fullName>
    </recommendedName>
</protein>
<evidence type="ECO:0000313" key="3">
    <source>
        <dbReference type="Proteomes" id="UP000232615"/>
    </source>
</evidence>
<gene>
    <name evidence="2" type="ORF">TNS_ORF87</name>
</gene>
<dbReference type="EMBL" id="KF483846">
    <property type="protein sequence ID" value="AHC54805.1"/>
    <property type="molecule type" value="Genomic_DNA"/>
</dbReference>
<proteinExistence type="predicted"/>
<dbReference type="InterPro" id="IPR043807">
    <property type="entry name" value="DUF5869"/>
</dbReference>
<keyword evidence="3" id="KW-1185">Reference proteome</keyword>
<reference evidence="2 3" key="1">
    <citation type="journal article" date="2014" name="Arch. Virol.">
        <title>Complete genome sequence of Tunisvirus, a new member of the proposed family Marseilleviridae.</title>
        <authorList>
            <person name="Aherfi S."/>
            <person name="Boughalmi M."/>
            <person name="Pagnier I."/>
            <person name="Fournous G."/>
            <person name="La Scola B."/>
            <person name="Raoult D."/>
            <person name="Colson P."/>
        </authorList>
    </citation>
    <scope>NUCLEOTIDE SEQUENCE [LARGE SCALE GENOMIC DNA]</scope>
    <source>
        <strain evidence="2 3">U484</strain>
    </source>
</reference>
<evidence type="ECO:0000313" key="2">
    <source>
        <dbReference type="EMBL" id="AHC54805.1"/>
    </source>
</evidence>
<evidence type="ECO:0000259" key="1">
    <source>
        <dbReference type="Pfam" id="PF19194"/>
    </source>
</evidence>
<dbReference type="Proteomes" id="UP000232615">
    <property type="component" value="Segment"/>
</dbReference>
<name>V9SDL0_9VIRU</name>
<sequence length="162" mass="19163">MHRLAKFPKEWKEVVHCTKRFEYSSYDETNARHSHSPFVEQSQWRGVVSVVHPQKEFGLVVPHKLFEYNSELFAQLQKGGNWFVFSLPRITADCSSCDGQTDSSFSVKEYGGIHDLLWNHFADREREEVGLFLWDNEECKYPESLQEFQEFFPKESISWIFS</sequence>
<dbReference type="Pfam" id="PF19194">
    <property type="entry name" value="DUF5869"/>
    <property type="match status" value="1"/>
</dbReference>
<accession>V9SDL0</accession>
<organism evidence="2 3">
    <name type="scientific">Tunisvirus fontaine2</name>
    <dbReference type="NCBI Taxonomy" id="1421067"/>
    <lineage>
        <taxon>Viruses</taxon>
        <taxon>Varidnaviria</taxon>
        <taxon>Bamfordvirae</taxon>
        <taxon>Nucleocytoviricota</taxon>
        <taxon>Megaviricetes</taxon>
        <taxon>Pimascovirales</taxon>
        <taxon>Pimascovirales incertae sedis</taxon>
        <taxon>Marseilleviridae</taxon>
        <taxon>Losannavirus</taxon>
        <taxon>Losannavirus tunisense</taxon>
    </lineage>
</organism>